<evidence type="ECO:0000313" key="1">
    <source>
        <dbReference type="EMBL" id="MCI4395346.1"/>
    </source>
</evidence>
<dbReference type="Proteomes" id="UP000829447">
    <property type="component" value="Linkage Group LG29"/>
</dbReference>
<protein>
    <submittedName>
        <fullName evidence="1">Uncharacterized protein</fullName>
    </submittedName>
</protein>
<sequence>MRVFLMETTKQFFSRKRPSLHHSIPVGGSKYAITSTPRVKEEESLEDTAHAQSVYILQAARGNVGVQRKDVC</sequence>
<accession>A0ACC5XWR1</accession>
<evidence type="ECO:0000313" key="2">
    <source>
        <dbReference type="Proteomes" id="UP000829447"/>
    </source>
</evidence>
<organism evidence="1 2">
    <name type="scientific">Pangasianodon gigas</name>
    <name type="common">Mekong giant catfish</name>
    <name type="synonym">Pangasius gigas</name>
    <dbReference type="NCBI Taxonomy" id="30993"/>
    <lineage>
        <taxon>Eukaryota</taxon>
        <taxon>Metazoa</taxon>
        <taxon>Chordata</taxon>
        <taxon>Craniata</taxon>
        <taxon>Vertebrata</taxon>
        <taxon>Euteleostomi</taxon>
        <taxon>Actinopterygii</taxon>
        <taxon>Neopterygii</taxon>
        <taxon>Teleostei</taxon>
        <taxon>Ostariophysi</taxon>
        <taxon>Siluriformes</taxon>
        <taxon>Pangasiidae</taxon>
        <taxon>Pangasianodon</taxon>
    </lineage>
</organism>
<dbReference type="EMBL" id="CM040482">
    <property type="protein sequence ID" value="MCI4395346.1"/>
    <property type="molecule type" value="Genomic_DNA"/>
</dbReference>
<keyword evidence="2" id="KW-1185">Reference proteome</keyword>
<proteinExistence type="predicted"/>
<gene>
    <name evidence="1" type="ORF">PGIGA_G00179310</name>
</gene>
<comment type="caution">
    <text evidence="1">The sequence shown here is derived from an EMBL/GenBank/DDBJ whole genome shotgun (WGS) entry which is preliminary data.</text>
</comment>
<reference evidence="1 2" key="1">
    <citation type="journal article" date="2022" name="bioRxiv">
        <title>An ancient truncated duplication of the anti-Mullerian hormone receptor type 2 gene is a potential conserved master sex determinant in the Pangasiidae catfish family.</title>
        <authorList>
            <person name="Wen M."/>
            <person name="Pan Q."/>
            <person name="Jouanno E."/>
            <person name="Montfort J."/>
            <person name="Zahm M."/>
            <person name="Cabau C."/>
            <person name="Klopp C."/>
            <person name="Iampietro C."/>
            <person name="Roques C."/>
            <person name="Bouchez O."/>
            <person name="Castinel A."/>
            <person name="Donnadieu C."/>
            <person name="Parrinello H."/>
            <person name="Poncet C."/>
            <person name="Belmonte E."/>
            <person name="Gautier V."/>
            <person name="Avarre J.-C."/>
            <person name="Dugue R."/>
            <person name="Gustiano R."/>
            <person name="Ha T.T.T."/>
            <person name="Campet M."/>
            <person name="Sriphairoj K."/>
            <person name="Ribolli J."/>
            <person name="de Almeida F.L."/>
            <person name="Desvignes T."/>
            <person name="Postlethwait J.H."/>
            <person name="Bucao C.F."/>
            <person name="Robinson-Rechavi M."/>
            <person name="Bobe J."/>
            <person name="Herpin A."/>
            <person name="Guiguen Y."/>
        </authorList>
    </citation>
    <scope>NUCLEOTIDE SEQUENCE [LARGE SCALE GENOMIC DNA]</scope>
    <source>
        <strain evidence="1">YG-Dec2019</strain>
    </source>
</reference>
<name>A0ACC5XWR1_PANGG</name>